<dbReference type="PANTHER" id="PTHR42886">
    <property type="entry name" value="RE40534P-RELATED"/>
    <property type="match status" value="1"/>
</dbReference>
<dbReference type="Pfam" id="PF12146">
    <property type="entry name" value="Hydrolase_4"/>
    <property type="match status" value="1"/>
</dbReference>
<keyword evidence="2" id="KW-0378">Hydrolase</keyword>
<dbReference type="PANTHER" id="PTHR42886:SF29">
    <property type="entry name" value="PUMMELIG, ISOFORM A"/>
    <property type="match status" value="1"/>
</dbReference>
<dbReference type="Proteomes" id="UP000219331">
    <property type="component" value="Unassembled WGS sequence"/>
</dbReference>
<reference evidence="2 3" key="1">
    <citation type="submission" date="2017-08" db="EMBL/GenBank/DDBJ databases">
        <authorList>
            <person name="de Groot N.N."/>
        </authorList>
    </citation>
    <scope>NUCLEOTIDE SEQUENCE [LARGE SCALE GENOMIC DNA]</scope>
    <source>
        <strain evidence="2 3">USBA 352</strain>
    </source>
</reference>
<protein>
    <submittedName>
        <fullName evidence="2">Serine aminopeptidase, S33</fullName>
    </submittedName>
</protein>
<evidence type="ECO:0000313" key="2">
    <source>
        <dbReference type="EMBL" id="SOC19644.1"/>
    </source>
</evidence>
<organism evidence="2 3">
    <name type="scientific">Stappia indica</name>
    <dbReference type="NCBI Taxonomy" id="538381"/>
    <lineage>
        <taxon>Bacteria</taxon>
        <taxon>Pseudomonadati</taxon>
        <taxon>Pseudomonadota</taxon>
        <taxon>Alphaproteobacteria</taxon>
        <taxon>Hyphomicrobiales</taxon>
        <taxon>Stappiaceae</taxon>
        <taxon>Stappia</taxon>
    </lineage>
</organism>
<dbReference type="EMBL" id="OBML01000010">
    <property type="protein sequence ID" value="SOC19644.1"/>
    <property type="molecule type" value="Genomic_DNA"/>
</dbReference>
<feature type="domain" description="Serine aminopeptidase S33" evidence="1">
    <location>
        <begin position="57"/>
        <end position="148"/>
    </location>
</feature>
<evidence type="ECO:0000313" key="3">
    <source>
        <dbReference type="Proteomes" id="UP000219331"/>
    </source>
</evidence>
<sequence>MRVAAPPMTGVALAPRIPVAFAGTVGLLDLAGGDVGVVICESWGYEAQCARRALRVLSDRLSALGCPVLRYDQPGSGDALAAGADIGGLAPFDAALAAACETLLRGTRATRVVLVGLGLGAALCLRHAVAHPETVAGLVLLAPPAKGRVWLRELQARAVMIGEVTGSAPAPGPGEALRIAGLPMSEALAAELRALDLTALDHMPACPVLALAREGRAAEGTLCEALAAAATGGEAGIMAGYDELMTDPTGSLVPEADFARILSWVQHLLPQAGAATAADDGAAVLPAARLAGPAFAETLCLFGPQDAMAGVWCAPSRPDPQALPVILLNAGGNPRAGWARGGVELARALAAAGIASFRFDIADIGDSRPLPDGPEVVHYHAGLPAQLSSAIDLCEAMGGGSRVVVTGNCGGAYLALNGALADTRIAHVVAVNLQRFLWDPRDDVAEVLRFGHSSASEYGRKLFDPSKWKRVLAGKSDPFGILRSLAVRAWRQGERRLAPWLFGLAPFSRLYRQVHANLAALALRGVAIVLVFSEGDPGLAQLDTFFGEGWKRLTAYPNVDVVMIPDADHNLTPEAARLALREQVIGAALAATENEAPGAQPAA</sequence>
<dbReference type="AlphaFoldDB" id="A0A285TCE1"/>
<gene>
    <name evidence="2" type="ORF">SAMN05421512_11074</name>
</gene>
<dbReference type="SUPFAM" id="SSF53474">
    <property type="entry name" value="alpha/beta-Hydrolases"/>
    <property type="match status" value="2"/>
</dbReference>
<dbReference type="InterPro" id="IPR022742">
    <property type="entry name" value="Hydrolase_4"/>
</dbReference>
<dbReference type="GO" id="GO:0004177">
    <property type="term" value="F:aminopeptidase activity"/>
    <property type="evidence" value="ECO:0007669"/>
    <property type="project" value="UniProtKB-KW"/>
</dbReference>
<accession>A0A285TCE1</accession>
<keyword evidence="3" id="KW-1185">Reference proteome</keyword>
<dbReference type="InterPro" id="IPR029058">
    <property type="entry name" value="AB_hydrolase_fold"/>
</dbReference>
<keyword evidence="2" id="KW-0031">Aminopeptidase</keyword>
<dbReference type="Gene3D" id="3.40.50.1820">
    <property type="entry name" value="alpha/beta hydrolase"/>
    <property type="match status" value="2"/>
</dbReference>
<evidence type="ECO:0000259" key="1">
    <source>
        <dbReference type="Pfam" id="PF12146"/>
    </source>
</evidence>
<name>A0A285TCE1_9HYPH</name>
<proteinExistence type="predicted"/>
<keyword evidence="2" id="KW-0645">Protease</keyword>
<dbReference type="STRING" id="538381.GCA_001696535_03981"/>